<keyword evidence="3" id="KW-1185">Reference proteome</keyword>
<evidence type="ECO:0000313" key="2">
    <source>
        <dbReference type="EMBL" id="QDL91494.1"/>
    </source>
</evidence>
<proteinExistence type="predicted"/>
<dbReference type="RefSeq" id="WP_138579670.1">
    <property type="nucleotide sequence ID" value="NZ_CP040818.1"/>
</dbReference>
<protein>
    <recommendedName>
        <fullName evidence="1">DUF6950 domain-containing protein</fullName>
    </recommendedName>
</protein>
<name>A0A5B8FVS9_9RHOB</name>
<evidence type="ECO:0000259" key="1">
    <source>
        <dbReference type="Pfam" id="PF22262"/>
    </source>
</evidence>
<gene>
    <name evidence="2" type="ORF">FDP22_06680</name>
</gene>
<accession>A0A5B8FVS9</accession>
<dbReference type="AlphaFoldDB" id="A0A5B8FVS9"/>
<dbReference type="Pfam" id="PF22262">
    <property type="entry name" value="DUF6950"/>
    <property type="match status" value="1"/>
</dbReference>
<dbReference type="InterPro" id="IPR053802">
    <property type="entry name" value="DUF6950"/>
</dbReference>
<sequence>MSAAGTPTPEAVQRVVARVFARRFAWGEADCCLAVADALCALGLPDPAGLWRAGYDRERAEGAVAGAGGLAGLIGGVAVQQGWPRVSEARPGDIGAGATLAISDGRRWWAKGGRGMVAVPAPDVIWRVF</sequence>
<dbReference type="EMBL" id="CP040818">
    <property type="protein sequence ID" value="QDL91494.1"/>
    <property type="molecule type" value="Genomic_DNA"/>
</dbReference>
<feature type="domain" description="DUF6950" evidence="1">
    <location>
        <begin position="10"/>
        <end position="127"/>
    </location>
</feature>
<evidence type="ECO:0000313" key="3">
    <source>
        <dbReference type="Proteomes" id="UP000305888"/>
    </source>
</evidence>
<dbReference type="KEGG" id="ppru:FDP22_06680"/>
<organism evidence="2 3">
    <name type="scientific">Paroceanicella profunda</name>
    <dbReference type="NCBI Taxonomy" id="2579971"/>
    <lineage>
        <taxon>Bacteria</taxon>
        <taxon>Pseudomonadati</taxon>
        <taxon>Pseudomonadota</taxon>
        <taxon>Alphaproteobacteria</taxon>
        <taxon>Rhodobacterales</taxon>
        <taxon>Paracoccaceae</taxon>
        <taxon>Paroceanicella</taxon>
    </lineage>
</organism>
<reference evidence="2 3" key="1">
    <citation type="submission" date="2019-06" db="EMBL/GenBank/DDBJ databases">
        <title>Genome sequence of Rhodobacteraceae bacterium D4M1.</title>
        <authorList>
            <person name="Cao J."/>
        </authorList>
    </citation>
    <scope>NUCLEOTIDE SEQUENCE [LARGE SCALE GENOMIC DNA]</scope>
    <source>
        <strain evidence="2 3">D4M1</strain>
    </source>
</reference>
<dbReference type="OrthoDB" id="9845557at2"/>
<dbReference type="Proteomes" id="UP000305888">
    <property type="component" value="Chromosome"/>
</dbReference>